<evidence type="ECO:0000313" key="4">
    <source>
        <dbReference type="Proteomes" id="UP000032946"/>
    </source>
</evidence>
<evidence type="ECO:0000256" key="1">
    <source>
        <dbReference type="PROSITE-ProRule" id="PRU00339"/>
    </source>
</evidence>
<feature type="repeat" description="TPR" evidence="1">
    <location>
        <begin position="130"/>
        <end position="163"/>
    </location>
</feature>
<gene>
    <name evidence="3" type="ORF">ARTHRO_40999</name>
</gene>
<dbReference type="SMART" id="SM00028">
    <property type="entry name" value="TPR"/>
    <property type="match status" value="6"/>
</dbReference>
<evidence type="ECO:0000313" key="3">
    <source>
        <dbReference type="EMBL" id="CDM96590.1"/>
    </source>
</evidence>
<dbReference type="InterPro" id="IPR011990">
    <property type="entry name" value="TPR-like_helical_dom_sf"/>
</dbReference>
<name>A0A9P1KJ63_9CYAN</name>
<dbReference type="EMBL" id="FO818640">
    <property type="protein sequence ID" value="CDM96590.1"/>
    <property type="molecule type" value="Genomic_DNA"/>
</dbReference>
<dbReference type="PANTHER" id="PTHR12558">
    <property type="entry name" value="CELL DIVISION CYCLE 16,23,27"/>
    <property type="match status" value="1"/>
</dbReference>
<feature type="domain" description="Cytochrome c-type biogenesis protein H TPR" evidence="2">
    <location>
        <begin position="74"/>
        <end position="191"/>
    </location>
</feature>
<accession>A0A9P1KJ63</accession>
<keyword evidence="1" id="KW-0802">TPR repeat</keyword>
<dbReference type="Proteomes" id="UP000032946">
    <property type="component" value="Chromosome"/>
</dbReference>
<dbReference type="Pfam" id="PF23914">
    <property type="entry name" value="TPR_CcmH_CycH"/>
    <property type="match status" value="1"/>
</dbReference>
<dbReference type="AlphaFoldDB" id="A0A9P1KJ63"/>
<dbReference type="Gene3D" id="1.25.40.10">
    <property type="entry name" value="Tetratricopeptide repeat domain"/>
    <property type="match status" value="3"/>
</dbReference>
<reference evidence="3 4" key="1">
    <citation type="submission" date="2014-02" db="EMBL/GenBank/DDBJ databases">
        <authorList>
            <person name="Genoscope - CEA"/>
        </authorList>
    </citation>
    <scope>NUCLEOTIDE SEQUENCE [LARGE SCALE GENOMIC DNA]</scope>
    <source>
        <strain evidence="3 4">PCC 8005</strain>
    </source>
</reference>
<organism evidence="3 4">
    <name type="scientific">Limnospira indica PCC 8005</name>
    <dbReference type="NCBI Taxonomy" id="376219"/>
    <lineage>
        <taxon>Bacteria</taxon>
        <taxon>Bacillati</taxon>
        <taxon>Cyanobacteriota</taxon>
        <taxon>Cyanophyceae</taxon>
        <taxon>Oscillatoriophycideae</taxon>
        <taxon>Oscillatoriales</taxon>
        <taxon>Sirenicapillariaceae</taxon>
        <taxon>Limnospira</taxon>
    </lineage>
</organism>
<dbReference type="PROSITE" id="PS50293">
    <property type="entry name" value="TPR_REGION"/>
    <property type="match status" value="1"/>
</dbReference>
<dbReference type="InterPro" id="IPR019734">
    <property type="entry name" value="TPR_rpt"/>
</dbReference>
<keyword evidence="4" id="KW-1185">Reference proteome</keyword>
<sequence length="300" mass="34088">MLWTSIFSHFTSRHFRLMRQLGGLLLTLPLWLSLAGVRQAAFAQALLPYTLQVDSEHLQQTGDGLIEEAAQLTRFQQYQLALPRAELATQLAPKNYQTWALLGSLYVQVDRIEAGIEALNRAQALAPDNPAIRFVLGDAYFRKGEYQRSVEEIEQGLRINPNVPGALFDLGNAYFQLGKFDEAIAKYKEAYNLERLLWPAINNIGLVEYELGKTDSAVQRWEEAFAIDETAAEPLLAIAVALYRQGDTERALTLGEQALQLDSRYAELEFLRENLWGDRLMEDARTFFSTPRMQQTISRL</sequence>
<dbReference type="PANTHER" id="PTHR12558:SF13">
    <property type="entry name" value="CELL DIVISION CYCLE PROTEIN 27 HOMOLOG"/>
    <property type="match status" value="1"/>
</dbReference>
<dbReference type="InterPro" id="IPR056413">
    <property type="entry name" value="TPR_CcmH_CycH"/>
</dbReference>
<feature type="repeat" description="TPR" evidence="1">
    <location>
        <begin position="164"/>
        <end position="197"/>
    </location>
</feature>
<protein>
    <submittedName>
        <fullName evidence="3">Tetratricopeptide TPR_2 repeat protein</fullName>
    </submittedName>
</protein>
<evidence type="ECO:0000259" key="2">
    <source>
        <dbReference type="Pfam" id="PF23914"/>
    </source>
</evidence>
<dbReference type="SUPFAM" id="SSF48452">
    <property type="entry name" value="TPR-like"/>
    <property type="match status" value="1"/>
</dbReference>
<dbReference type="PROSITE" id="PS50005">
    <property type="entry name" value="TPR"/>
    <property type="match status" value="3"/>
</dbReference>
<proteinExistence type="predicted"/>
<feature type="repeat" description="TPR" evidence="1">
    <location>
        <begin position="96"/>
        <end position="129"/>
    </location>
</feature>
<dbReference type="Pfam" id="PF13414">
    <property type="entry name" value="TPR_11"/>
    <property type="match status" value="1"/>
</dbReference>